<evidence type="ECO:0000259" key="10">
    <source>
        <dbReference type="Pfam" id="PF12704"/>
    </source>
</evidence>
<feature type="domain" description="MacB-like periplasmic core" evidence="10">
    <location>
        <begin position="25"/>
        <end position="245"/>
    </location>
</feature>
<feature type="transmembrane region" description="Helical" evidence="8">
    <location>
        <begin position="273"/>
        <end position="298"/>
    </location>
</feature>
<dbReference type="Pfam" id="PF02687">
    <property type="entry name" value="FtsX"/>
    <property type="match status" value="1"/>
</dbReference>
<dbReference type="GO" id="GO:0098797">
    <property type="term" value="C:plasma membrane protein complex"/>
    <property type="evidence" value="ECO:0007669"/>
    <property type="project" value="TreeGrafter"/>
</dbReference>
<evidence type="ECO:0000256" key="8">
    <source>
        <dbReference type="SAM" id="Phobius"/>
    </source>
</evidence>
<comment type="subcellular location">
    <subcellularLocation>
        <location evidence="1">Cell membrane</location>
        <topology evidence="1">Multi-pass membrane protein</topology>
    </subcellularLocation>
</comment>
<evidence type="ECO:0000256" key="5">
    <source>
        <dbReference type="ARBA" id="ARBA00022692"/>
    </source>
</evidence>
<dbReference type="PANTHER" id="PTHR30489:SF0">
    <property type="entry name" value="LIPOPROTEIN-RELEASING SYSTEM TRANSMEMBRANE PROTEIN LOLE"/>
    <property type="match status" value="1"/>
</dbReference>
<protein>
    <submittedName>
        <fullName evidence="11">Lipoprotein releasing system, transmembrane protein, LolC/E family</fullName>
    </submittedName>
</protein>
<feature type="domain" description="ABC3 transporter permease C-terminal" evidence="9">
    <location>
        <begin position="275"/>
        <end position="401"/>
    </location>
</feature>
<sequence>MSTELFIALRYLFSLRRQAFISLISLFAVLGVCLGVASLIVVMGVMNGFSHDLREKILGVNAHIIVRSFANTIPEYRELAERLAVTPGVKTVSPFVYSEVMLSSDRGVKGIVLRGIDPATAGEALSLERDMIAGSLAELDAEGALPGVIVGRQLAENLGLHVGARVNLLSPMGERSAAGFTPKVKFFTVAGIFRTGMFEYDSSLGYVSMNSAQQLLGFDGDLATGIEVRLHDLERAPAVNEAIRKTLGYPFYSHTWMEMYGNLFAAMQLEKTAMFIILALIILVGSFSIVTTLVMLVMKKTRDIAVLMSLGMGAESIRKIFRLQGTIIGAAGTALGFALGIPAALLLRRYQFIDLPKNVYPVDTLPVRLEAFDLTLIGVASFLLCFLATIYPARKAASMNPVEALRYE</sequence>
<evidence type="ECO:0000313" key="12">
    <source>
        <dbReference type="Proteomes" id="UP000014975"/>
    </source>
</evidence>
<accession>S7UE56</accession>
<feature type="transmembrane region" description="Helical" evidence="8">
    <location>
        <begin position="20"/>
        <end position="46"/>
    </location>
</feature>
<feature type="transmembrane region" description="Helical" evidence="8">
    <location>
        <begin position="371"/>
        <end position="391"/>
    </location>
</feature>
<dbReference type="AlphaFoldDB" id="S7UE56"/>
<dbReference type="GO" id="GO:0044874">
    <property type="term" value="P:lipoprotein localization to outer membrane"/>
    <property type="evidence" value="ECO:0007669"/>
    <property type="project" value="TreeGrafter"/>
</dbReference>
<evidence type="ECO:0000256" key="1">
    <source>
        <dbReference type="ARBA" id="ARBA00004651"/>
    </source>
</evidence>
<evidence type="ECO:0000256" key="2">
    <source>
        <dbReference type="ARBA" id="ARBA00005236"/>
    </source>
</evidence>
<dbReference type="PANTHER" id="PTHR30489">
    <property type="entry name" value="LIPOPROTEIN-RELEASING SYSTEM TRANSMEMBRANE PROTEIN LOLE"/>
    <property type="match status" value="1"/>
</dbReference>
<feature type="transmembrane region" description="Helical" evidence="8">
    <location>
        <begin position="327"/>
        <end position="351"/>
    </location>
</feature>
<dbReference type="RefSeq" id="WP_020887937.1">
    <property type="nucleotide sequence ID" value="NZ_ATHI01000031.1"/>
</dbReference>
<name>S7UE56_9BACT</name>
<dbReference type="NCBIfam" id="TIGR02212">
    <property type="entry name" value="lolCE"/>
    <property type="match status" value="1"/>
</dbReference>
<gene>
    <name evidence="11" type="ORF">dsat_1240</name>
</gene>
<keyword evidence="4" id="KW-1003">Cell membrane</keyword>
<dbReference type="EMBL" id="ATHI01000031">
    <property type="protein sequence ID" value="EPR30518.1"/>
    <property type="molecule type" value="Genomic_DNA"/>
</dbReference>
<keyword evidence="12" id="KW-1185">Reference proteome</keyword>
<dbReference type="OrthoDB" id="9808461at2"/>
<keyword evidence="7 8" id="KW-0472">Membrane</keyword>
<dbReference type="STRING" id="1121439.dsat_1240"/>
<proteinExistence type="inferred from homology"/>
<dbReference type="PATRIC" id="fig|1121439.3.peg.2624"/>
<comment type="caution">
    <text evidence="11">The sequence shown here is derived from an EMBL/GenBank/DDBJ whole genome shotgun (WGS) entry which is preliminary data.</text>
</comment>
<evidence type="ECO:0000313" key="11">
    <source>
        <dbReference type="EMBL" id="EPR30518.1"/>
    </source>
</evidence>
<organism evidence="11 12">
    <name type="scientific">Alkalidesulfovibrio alkalitolerans DSM 16529</name>
    <dbReference type="NCBI Taxonomy" id="1121439"/>
    <lineage>
        <taxon>Bacteria</taxon>
        <taxon>Pseudomonadati</taxon>
        <taxon>Thermodesulfobacteriota</taxon>
        <taxon>Desulfovibrionia</taxon>
        <taxon>Desulfovibrionales</taxon>
        <taxon>Desulfovibrionaceae</taxon>
        <taxon>Alkalidesulfovibrio</taxon>
    </lineage>
</organism>
<evidence type="ECO:0000256" key="4">
    <source>
        <dbReference type="ARBA" id="ARBA00022475"/>
    </source>
</evidence>
<dbReference type="InterPro" id="IPR011925">
    <property type="entry name" value="LolCE_TM"/>
</dbReference>
<dbReference type="eggNOG" id="COG4591">
    <property type="taxonomic scope" value="Bacteria"/>
</dbReference>
<reference evidence="11 12" key="1">
    <citation type="journal article" date="2013" name="Genome Announc.">
        <title>Draft genome sequences for three mercury-methylating, sulfate-reducing bacteria.</title>
        <authorList>
            <person name="Brown S.D."/>
            <person name="Hurt R.A.Jr."/>
            <person name="Gilmour C.C."/>
            <person name="Elias D.A."/>
        </authorList>
    </citation>
    <scope>NUCLEOTIDE SEQUENCE [LARGE SCALE GENOMIC DNA]</scope>
    <source>
        <strain evidence="11 12">DSM 16529</strain>
    </source>
</reference>
<dbReference type="Pfam" id="PF12704">
    <property type="entry name" value="MacB_PCD"/>
    <property type="match status" value="1"/>
</dbReference>
<comment type="similarity">
    <text evidence="2">Belongs to the ABC-4 integral membrane protein family. LolC/E subfamily.</text>
</comment>
<evidence type="ECO:0000259" key="9">
    <source>
        <dbReference type="Pfam" id="PF02687"/>
    </source>
</evidence>
<keyword evidence="11" id="KW-0449">Lipoprotein</keyword>
<dbReference type="InterPro" id="IPR025857">
    <property type="entry name" value="MacB_PCD"/>
</dbReference>
<evidence type="ECO:0000256" key="6">
    <source>
        <dbReference type="ARBA" id="ARBA00022989"/>
    </source>
</evidence>
<dbReference type="InterPro" id="IPR003838">
    <property type="entry name" value="ABC3_permease_C"/>
</dbReference>
<keyword evidence="3" id="KW-0813">Transport</keyword>
<keyword evidence="6 8" id="KW-1133">Transmembrane helix</keyword>
<evidence type="ECO:0000256" key="7">
    <source>
        <dbReference type="ARBA" id="ARBA00023136"/>
    </source>
</evidence>
<dbReference type="Proteomes" id="UP000014975">
    <property type="component" value="Unassembled WGS sequence"/>
</dbReference>
<keyword evidence="5 8" id="KW-0812">Transmembrane</keyword>
<evidence type="ECO:0000256" key="3">
    <source>
        <dbReference type="ARBA" id="ARBA00022448"/>
    </source>
</evidence>
<dbReference type="GO" id="GO:0042953">
    <property type="term" value="P:lipoprotein transport"/>
    <property type="evidence" value="ECO:0007669"/>
    <property type="project" value="InterPro"/>
</dbReference>
<dbReference type="InterPro" id="IPR051447">
    <property type="entry name" value="Lipoprotein-release_system"/>
</dbReference>